<feature type="coiled-coil region" evidence="1">
    <location>
        <begin position="471"/>
        <end position="502"/>
    </location>
</feature>
<dbReference type="AlphaFoldDB" id="A0A6P7YYZ1"/>
<dbReference type="GeneID" id="115478850"/>
<dbReference type="KEGG" id="muo:115478850"/>
<dbReference type="InterPro" id="IPR000626">
    <property type="entry name" value="Ubiquitin-like_dom"/>
</dbReference>
<dbReference type="Pfam" id="PF25805">
    <property type="entry name" value="IQUB"/>
    <property type="match status" value="1"/>
</dbReference>
<dbReference type="GO" id="GO:0030317">
    <property type="term" value="P:flagellated sperm motility"/>
    <property type="evidence" value="ECO:0007669"/>
    <property type="project" value="TreeGrafter"/>
</dbReference>
<evidence type="ECO:0000256" key="2">
    <source>
        <dbReference type="SAM" id="MobiDB-lite"/>
    </source>
</evidence>
<evidence type="ECO:0000313" key="5">
    <source>
        <dbReference type="RefSeq" id="XP_030072342.1"/>
    </source>
</evidence>
<dbReference type="InterPro" id="IPR057887">
    <property type="entry name" value="IQUB_helical"/>
</dbReference>
<feature type="domain" description="Ubiquitin-like" evidence="3">
    <location>
        <begin position="234"/>
        <end position="305"/>
    </location>
</feature>
<name>A0A6P7YYZ1_9AMPH</name>
<dbReference type="InParanoid" id="A0A6P7YYZ1"/>
<dbReference type="GO" id="GO:0001669">
    <property type="term" value="C:acrosomal vesicle"/>
    <property type="evidence" value="ECO:0007669"/>
    <property type="project" value="TreeGrafter"/>
</dbReference>
<dbReference type="GO" id="GO:0060271">
    <property type="term" value="P:cilium assembly"/>
    <property type="evidence" value="ECO:0007669"/>
    <property type="project" value="TreeGrafter"/>
</dbReference>
<dbReference type="PANTHER" id="PTHR21074">
    <property type="entry name" value="IQ AND UBIQUITIN-LIKE DOMAIN-CONTAINING PROTEIN"/>
    <property type="match status" value="1"/>
</dbReference>
<dbReference type="Proteomes" id="UP000515156">
    <property type="component" value="Chromosome 10"/>
</dbReference>
<feature type="region of interest" description="Disordered" evidence="2">
    <location>
        <begin position="133"/>
        <end position="160"/>
    </location>
</feature>
<dbReference type="CTD" id="154865"/>
<protein>
    <submittedName>
        <fullName evidence="5">IQ and ubiquitin-like domain-containing protein</fullName>
    </submittedName>
</protein>
<reference evidence="5" key="1">
    <citation type="submission" date="2025-08" db="UniProtKB">
        <authorList>
            <consortium name="RefSeq"/>
        </authorList>
    </citation>
    <scope>IDENTIFICATION</scope>
</reference>
<gene>
    <name evidence="5" type="primary">IQUB</name>
</gene>
<dbReference type="Pfam" id="PF00240">
    <property type="entry name" value="ubiquitin"/>
    <property type="match status" value="1"/>
</dbReference>
<evidence type="ECO:0000256" key="1">
    <source>
        <dbReference type="SAM" id="Coils"/>
    </source>
</evidence>
<dbReference type="RefSeq" id="XP_030072342.1">
    <property type="nucleotide sequence ID" value="XM_030216482.1"/>
</dbReference>
<dbReference type="FunCoup" id="A0A6P7YYZ1">
    <property type="interactions" value="132"/>
</dbReference>
<dbReference type="InterPro" id="IPR029071">
    <property type="entry name" value="Ubiquitin-like_domsf"/>
</dbReference>
<accession>A0A6P7YYZ1</accession>
<dbReference type="Gene3D" id="3.10.20.90">
    <property type="entry name" value="Phosphatidylinositol 3-kinase Catalytic Subunit, Chain A, domain 1"/>
    <property type="match status" value="1"/>
</dbReference>
<proteinExistence type="predicted"/>
<keyword evidence="1" id="KW-0175">Coiled coil</keyword>
<dbReference type="SUPFAM" id="SSF54236">
    <property type="entry name" value="Ubiquitin-like"/>
    <property type="match status" value="1"/>
</dbReference>
<sequence>MEDTMAESDSHKKGTEEALENEEEIASSAQESAKDKHDDISESPLLTELDLDQEPTIEDKEESRTEKEQPSPAQEPTVGEEHPRIDHEVSTAERGALNINQETILTEQDPALTDEECLTTNQEPTVEELKNLTIDQESSLGEQEHMSTDLESMDQKQTVRGQLDPSAYQESTLGEAERPSAGQEPIVEAQQHSSVQYEMVNKMKQKNSDNNDGLAIPTSLDHQTLATTPVISNATATVKIMLVPHGHVITMAFAISCTAGNLKEHFASKLKIPRTVIQFMFEGRKVNDTETLMDLGVRPHGTIQLEMLSVDSGNYPIKPVQQLQDYNMPDVIMVRVQTDTDTFQDVVVEIERLACHKPYLGGYRHKVTGVEFHNAGTQTFPKRYPNRRTEMFCRDAQTVFEKNRYQQCTNTTSTQMTKIGCYVSNLTDKLIKPGKYVTAAEYHARRLKAVLVIQTYFRQFHAKKIVQQLRLQKMQRMEWELKEELRRKKEREDRMKSEYERRMNPKTREDFELLFHILELWRLEELDRIDRTYTGAERKAALCALLEQEAQFIAAIGRHRHDADEGNQQLAIRCFLNKCSEPKRWKAFDGKCTEMYTPYTIRAQHLQDIYNTLNIKYLTLDERLDILLTLKHTMKEYDCRLTQDIIELIDREADLMMRGVKDCNLEGLRKRIATLFLEYIKTPLFNPEIVKVLKVPQNPVVLRKNVFYCLSCKNYLPSTDFPASANACTIERCRKCYRLDNEARRREDFSKYKCLLSHLQKSEADFTDDARIAFLLQEKDVQYLVELIWAAQSALSACSDLSDLVLVRWNKNIEWSPWNCILLTKDESTAHLKLHNPEKEYEFGFIQKIKFRHTLAKNYFKEILGMVPHLYKDVSDQISQKADLQTPSSLKSKIPEKDEPSVE</sequence>
<dbReference type="OrthoDB" id="10265862at2759"/>
<feature type="compositionally biased region" description="Basic and acidic residues" evidence="2">
    <location>
        <begin position="79"/>
        <end position="91"/>
    </location>
</feature>
<feature type="region of interest" description="Disordered" evidence="2">
    <location>
        <begin position="1"/>
        <end position="100"/>
    </location>
</feature>
<evidence type="ECO:0000259" key="3">
    <source>
        <dbReference type="PROSITE" id="PS50053"/>
    </source>
</evidence>
<feature type="region of interest" description="Disordered" evidence="2">
    <location>
        <begin position="880"/>
        <end position="903"/>
    </location>
</feature>
<evidence type="ECO:0000313" key="4">
    <source>
        <dbReference type="Proteomes" id="UP000515156"/>
    </source>
</evidence>
<dbReference type="GO" id="GO:0031514">
    <property type="term" value="C:motile cilium"/>
    <property type="evidence" value="ECO:0007669"/>
    <property type="project" value="TreeGrafter"/>
</dbReference>
<dbReference type="InterPro" id="IPR037695">
    <property type="entry name" value="IQUB"/>
</dbReference>
<feature type="compositionally biased region" description="Polar residues" evidence="2">
    <location>
        <begin position="880"/>
        <end position="891"/>
    </location>
</feature>
<dbReference type="CDD" id="cd17061">
    <property type="entry name" value="Ubl_IQUB"/>
    <property type="match status" value="1"/>
</dbReference>
<organism evidence="4 5">
    <name type="scientific">Microcaecilia unicolor</name>
    <dbReference type="NCBI Taxonomy" id="1415580"/>
    <lineage>
        <taxon>Eukaryota</taxon>
        <taxon>Metazoa</taxon>
        <taxon>Chordata</taxon>
        <taxon>Craniata</taxon>
        <taxon>Vertebrata</taxon>
        <taxon>Euteleostomi</taxon>
        <taxon>Amphibia</taxon>
        <taxon>Gymnophiona</taxon>
        <taxon>Siphonopidae</taxon>
        <taxon>Microcaecilia</taxon>
    </lineage>
</organism>
<feature type="compositionally biased region" description="Basic and acidic residues" evidence="2">
    <location>
        <begin position="893"/>
        <end position="903"/>
    </location>
</feature>
<dbReference type="PROSITE" id="PS50053">
    <property type="entry name" value="UBIQUITIN_2"/>
    <property type="match status" value="1"/>
</dbReference>
<keyword evidence="4" id="KW-1185">Reference proteome</keyword>
<dbReference type="PANTHER" id="PTHR21074:SF0">
    <property type="entry name" value="IQ AND UBIQUITIN-LIKE DOMAIN-CONTAINING PROTEIN"/>
    <property type="match status" value="1"/>
</dbReference>
<feature type="compositionally biased region" description="Basic and acidic residues" evidence="2">
    <location>
        <begin position="57"/>
        <end position="69"/>
    </location>
</feature>